<comment type="catalytic activity">
    <reaction evidence="12">
        <text>hydrogen sulfide + 3 NADP(+) + 3 H2O = sulfite + 3 NADPH + 4 H(+)</text>
        <dbReference type="Rhea" id="RHEA:13801"/>
        <dbReference type="ChEBI" id="CHEBI:15377"/>
        <dbReference type="ChEBI" id="CHEBI:15378"/>
        <dbReference type="ChEBI" id="CHEBI:17359"/>
        <dbReference type="ChEBI" id="CHEBI:29919"/>
        <dbReference type="ChEBI" id="CHEBI:57783"/>
        <dbReference type="ChEBI" id="CHEBI:58349"/>
        <dbReference type="EC" id="1.8.1.2"/>
    </reaction>
</comment>
<keyword evidence="8" id="KW-0274">FAD</keyword>
<dbReference type="AlphaFoldDB" id="A0A0F7SGE2"/>
<feature type="domain" description="FAD-binding FR-type" evidence="15">
    <location>
        <begin position="635"/>
        <end position="868"/>
    </location>
</feature>
<evidence type="ECO:0000256" key="8">
    <source>
        <dbReference type="ARBA" id="ARBA00022827"/>
    </source>
</evidence>
<keyword evidence="6" id="KW-0285">Flavoprotein</keyword>
<dbReference type="SUPFAM" id="SSF52343">
    <property type="entry name" value="Ferredoxin reductase-like, C-terminal NADP-linked domain"/>
    <property type="match status" value="1"/>
</dbReference>
<dbReference type="InterPro" id="IPR002869">
    <property type="entry name" value="Pyrv_flavodox_OxRed_cen"/>
</dbReference>
<evidence type="ECO:0000256" key="1">
    <source>
        <dbReference type="ARBA" id="ARBA00001917"/>
    </source>
</evidence>
<dbReference type="GO" id="GO:0005829">
    <property type="term" value="C:cytosol"/>
    <property type="evidence" value="ECO:0007669"/>
    <property type="project" value="TreeGrafter"/>
</dbReference>
<proteinExistence type="predicted"/>
<dbReference type="FunFam" id="3.40.50.80:FF:000033">
    <property type="entry name" value="Sulfite reductase (NADPH) flavoprotein alpha-component"/>
    <property type="match status" value="1"/>
</dbReference>
<dbReference type="Pfam" id="PF00175">
    <property type="entry name" value="NAD_binding_1"/>
    <property type="match status" value="1"/>
</dbReference>
<dbReference type="Gene3D" id="3.40.50.80">
    <property type="entry name" value="Nucleotide-binding domain of ferredoxin-NADP reductase (FNR) module"/>
    <property type="match status" value="1"/>
</dbReference>
<dbReference type="InterPro" id="IPR017927">
    <property type="entry name" value="FAD-bd_FR_type"/>
</dbReference>
<dbReference type="InterPro" id="IPR001709">
    <property type="entry name" value="Flavoprot_Pyr_Nucl_cyt_Rdtase"/>
</dbReference>
<dbReference type="Gene3D" id="1.20.990.10">
    <property type="entry name" value="NADPH-cytochrome p450 Reductase, Chain A, domain 3"/>
    <property type="match status" value="1"/>
</dbReference>
<evidence type="ECO:0000256" key="3">
    <source>
        <dbReference type="ARBA" id="ARBA00004774"/>
    </source>
</evidence>
<sequence length="1026" mass="110290">MTSTAPSPSSTVHPSPSATPRPAPPAAVIGSTTTPLTEITHQAAAHSAIFALFDTGKLAGFPLPKPTTHAKATAVVWELQSRLGAGNSLVGYLNAAPVNAVVTALLSGSTLPLLIPSLGHLGKNPADGKRLIIHLSLGVPSEADALAKPSNSLAQIEKWLSILPSDFTVVFSGSPEEIIQNTAEIHNGLLGNVLHVFDGVFASRETVRTLPATKLAEPIEPFVYTGSPSAQKVVVSTASYVSTVLASGDLPASVGRLQINLLNQTEPALIQAVLPPSVNELIVFDQVESASEGTPFLKEAVLGNLFGQAGSSRNRALKVTGITVASEEPSFKGLLFAAGLVAPPASSAGPLTKQTLLFTSQHSLLPNVLAKTFLEASPALQTKISTLTSTAPALAQTTLLVTPSSKRLPPLTSVPKDDTTDFVLVNSLVALTQTKSALRSLKQNATVLVSLPGWDKASAETNFTPADKALLRAKNVRLFVLPAPLTALKLTKEEAEIQEVGLGLVGFLLLYAGIGENGVLPDGLRAVVEGALGEDVARDLIRIGEQNLKESVVSRWEPASEEENAAEEKRAELILDGLTSFPDLTPTGSSGGHPIQGTWHIPALHLLFKESYLAPPSTDEIVSPEINKLTPSLEEKTYLATVTENRRLTPDTYDRNVFHLELSTAGTGLKYDVGEALGVHGWNDADEVLEFLEWFGIHPDTVLSLPLPSNPAKAESRTAFQLFQQHIDIFGRPPKSFYAGLVSKTDVREDARQLRFISSPEGGSLFKKLGEFETVTFFDVLKRFESVKKGLTLVDLIHLIGEIKPRHYSISSAQKFVGDSVHLLVVTVEWDSSLGKPRFGQCTRYLSGLKIGQKVTVSIKPSVMKLPPLDSQPVIMAGLGTGAAPFRAFIQHRAWQKSQGIEVGPLIYYFGARYSSQEYLYGEEIEAYLAGGLLTHAGLAFSRDTKAKVYIQHKMGEDGELLSSILTAKEEKDKAYFYLCGPTWPVPDVYEALVSSLTVNKGYGRDQAEAAVEEWKEEERYVLEVY</sequence>
<evidence type="ECO:0000256" key="12">
    <source>
        <dbReference type="ARBA" id="ARBA00052219"/>
    </source>
</evidence>
<dbReference type="PRINTS" id="PR00371">
    <property type="entry name" value="FPNCR"/>
</dbReference>
<dbReference type="Gene3D" id="3.40.920.10">
    <property type="entry name" value="Pyruvate-ferredoxin oxidoreductase, PFOR, domain III"/>
    <property type="match status" value="1"/>
</dbReference>
<dbReference type="InterPro" id="IPR001433">
    <property type="entry name" value="OxRdtase_FAD/NAD-bd"/>
</dbReference>
<evidence type="ECO:0000256" key="9">
    <source>
        <dbReference type="ARBA" id="ARBA00022857"/>
    </source>
</evidence>
<keyword evidence="7" id="KW-0288">FMN</keyword>
<evidence type="ECO:0000259" key="15">
    <source>
        <dbReference type="PROSITE" id="PS51384"/>
    </source>
</evidence>
<dbReference type="InterPro" id="IPR003097">
    <property type="entry name" value="CysJ-like_FAD-binding"/>
</dbReference>
<dbReference type="Pfam" id="PF00667">
    <property type="entry name" value="FAD_binding_1"/>
    <property type="match status" value="1"/>
</dbReference>
<keyword evidence="5" id="KW-0813">Transport</keyword>
<dbReference type="Gene3D" id="2.40.30.10">
    <property type="entry name" value="Translation factors"/>
    <property type="match status" value="1"/>
</dbReference>
<dbReference type="InterPro" id="IPR017938">
    <property type="entry name" value="Riboflavin_synthase-like_b-brl"/>
</dbReference>
<dbReference type="EC" id="1.8.1.2" evidence="4"/>
<feature type="compositionally biased region" description="Low complexity" evidence="14">
    <location>
        <begin position="1"/>
        <end position="16"/>
    </location>
</feature>
<dbReference type="InterPro" id="IPR023173">
    <property type="entry name" value="NADPH_Cyt_P450_Rdtase_alpha"/>
</dbReference>
<comment type="function">
    <text evidence="13">This enzyme catalyzes the 6-electron reduction of sulfite to sulfide. This is one of several activities required for the biosynthesis of L-cysteine from sulfate.</text>
</comment>
<evidence type="ECO:0000256" key="10">
    <source>
        <dbReference type="ARBA" id="ARBA00022982"/>
    </source>
</evidence>
<evidence type="ECO:0000256" key="13">
    <source>
        <dbReference type="ARBA" id="ARBA00059320"/>
    </source>
</evidence>
<dbReference type="PANTHER" id="PTHR19384">
    <property type="entry name" value="NITRIC OXIDE SYNTHASE-RELATED"/>
    <property type="match status" value="1"/>
</dbReference>
<name>A0A0F7SGE2_PHARH</name>
<evidence type="ECO:0000313" key="16">
    <source>
        <dbReference type="EMBL" id="CDZ97966.1"/>
    </source>
</evidence>
<organism evidence="16">
    <name type="scientific">Phaffia rhodozyma</name>
    <name type="common">Yeast</name>
    <name type="synonym">Xanthophyllomyces dendrorhous</name>
    <dbReference type="NCBI Taxonomy" id="264483"/>
    <lineage>
        <taxon>Eukaryota</taxon>
        <taxon>Fungi</taxon>
        <taxon>Dikarya</taxon>
        <taxon>Basidiomycota</taxon>
        <taxon>Agaricomycotina</taxon>
        <taxon>Tremellomycetes</taxon>
        <taxon>Cystofilobasidiales</taxon>
        <taxon>Mrakiaceae</taxon>
        <taxon>Phaffia</taxon>
    </lineage>
</organism>
<dbReference type="InterPro" id="IPR039261">
    <property type="entry name" value="FNR_nucleotide-bd"/>
</dbReference>
<evidence type="ECO:0000256" key="14">
    <source>
        <dbReference type="SAM" id="MobiDB-lite"/>
    </source>
</evidence>
<evidence type="ECO:0000256" key="5">
    <source>
        <dbReference type="ARBA" id="ARBA00022448"/>
    </source>
</evidence>
<evidence type="ECO:0000256" key="11">
    <source>
        <dbReference type="ARBA" id="ARBA00023002"/>
    </source>
</evidence>
<accession>A0A0F7SGE2</accession>
<dbReference type="GO" id="GO:0010181">
    <property type="term" value="F:FMN binding"/>
    <property type="evidence" value="ECO:0007669"/>
    <property type="project" value="TreeGrafter"/>
</dbReference>
<dbReference type="Gene3D" id="3.40.50.970">
    <property type="match status" value="1"/>
</dbReference>
<reference evidence="16" key="1">
    <citation type="submission" date="2014-08" db="EMBL/GenBank/DDBJ databases">
        <authorList>
            <person name="Sharma Rahul"/>
            <person name="Thines Marco"/>
        </authorList>
    </citation>
    <scope>NUCLEOTIDE SEQUENCE</scope>
</reference>
<keyword evidence="10" id="KW-0249">Electron transport</keyword>
<comment type="cofactor">
    <cofactor evidence="2">
        <name>FAD</name>
        <dbReference type="ChEBI" id="CHEBI:57692"/>
    </cofactor>
</comment>
<dbReference type="SUPFAM" id="SSF63380">
    <property type="entry name" value="Riboflavin synthase domain-like"/>
    <property type="match status" value="1"/>
</dbReference>
<dbReference type="GO" id="GO:0004783">
    <property type="term" value="F:sulfite reductase (NADPH) activity"/>
    <property type="evidence" value="ECO:0007669"/>
    <property type="project" value="UniProtKB-EC"/>
</dbReference>
<feature type="region of interest" description="Disordered" evidence="14">
    <location>
        <begin position="1"/>
        <end position="30"/>
    </location>
</feature>
<protein>
    <recommendedName>
        <fullName evidence="4">assimilatory sulfite reductase (NADPH)</fullName>
        <ecNumber evidence="4">1.8.1.2</ecNumber>
    </recommendedName>
</protein>
<evidence type="ECO:0000256" key="6">
    <source>
        <dbReference type="ARBA" id="ARBA00022630"/>
    </source>
</evidence>
<keyword evidence="9" id="KW-0521">NADP</keyword>
<evidence type="ECO:0000256" key="4">
    <source>
        <dbReference type="ARBA" id="ARBA00012604"/>
    </source>
</evidence>
<keyword evidence="11" id="KW-0560">Oxidoreductase</keyword>
<comment type="pathway">
    <text evidence="3">Sulfur metabolism; hydrogen sulfide biosynthesis; hydrogen sulfide from sulfite (NADPH route): step 1/1.</text>
</comment>
<comment type="cofactor">
    <cofactor evidence="1">
        <name>FMN</name>
        <dbReference type="ChEBI" id="CHEBI:58210"/>
    </cofactor>
</comment>
<dbReference type="FunFam" id="1.20.990.10:FF:000010">
    <property type="entry name" value="Sulfite reductase [NADPH] flavoprotein component"/>
    <property type="match status" value="1"/>
</dbReference>
<dbReference type="CDD" id="cd06207">
    <property type="entry name" value="CyPoR_like"/>
    <property type="match status" value="1"/>
</dbReference>
<dbReference type="EMBL" id="LN483273">
    <property type="protein sequence ID" value="CDZ97966.1"/>
    <property type="molecule type" value="Genomic_DNA"/>
</dbReference>
<dbReference type="PANTHER" id="PTHR19384:SF109">
    <property type="entry name" value="SULFITE REDUCTASE [NADPH] FLAVOPROTEIN COMPONENT"/>
    <property type="match status" value="1"/>
</dbReference>
<dbReference type="GO" id="GO:0050660">
    <property type="term" value="F:flavin adenine dinucleotide binding"/>
    <property type="evidence" value="ECO:0007669"/>
    <property type="project" value="TreeGrafter"/>
</dbReference>
<dbReference type="PROSITE" id="PS51384">
    <property type="entry name" value="FAD_FR"/>
    <property type="match status" value="1"/>
</dbReference>
<evidence type="ECO:0000256" key="7">
    <source>
        <dbReference type="ARBA" id="ARBA00022643"/>
    </source>
</evidence>
<evidence type="ECO:0000256" key="2">
    <source>
        <dbReference type="ARBA" id="ARBA00001974"/>
    </source>
</evidence>